<reference evidence="1 2" key="1">
    <citation type="submission" date="2018-07" db="EMBL/GenBank/DDBJ databases">
        <title>Genomic Encyclopedia of Type Strains, Phase III (KMG-III): the genomes of soil and plant-associated and newly described type strains.</title>
        <authorList>
            <person name="Whitman W."/>
        </authorList>
    </citation>
    <scope>NUCLEOTIDE SEQUENCE [LARGE SCALE GENOMIC DNA]</scope>
    <source>
        <strain evidence="1 2">CECT 8575</strain>
    </source>
</reference>
<protein>
    <submittedName>
        <fullName evidence="1">Uncharacterized protein</fullName>
    </submittedName>
</protein>
<evidence type="ECO:0000313" key="1">
    <source>
        <dbReference type="EMBL" id="RCW43119.1"/>
    </source>
</evidence>
<keyword evidence="2" id="KW-1185">Reference proteome</keyword>
<dbReference type="EMBL" id="QPJC01000007">
    <property type="protein sequence ID" value="RCW43119.1"/>
    <property type="molecule type" value="Genomic_DNA"/>
</dbReference>
<proteinExistence type="predicted"/>
<dbReference type="Proteomes" id="UP000253495">
    <property type="component" value="Unassembled WGS sequence"/>
</dbReference>
<accession>A0A368VN19</accession>
<dbReference type="AlphaFoldDB" id="A0A368VN19"/>
<sequence>MFQDIESFEGERMGSRWWAWQRAQTWVEGRRDVSGYGTRTYGALSSGAMLSDCCHPSRF</sequence>
<comment type="caution">
    <text evidence="1">The sequence shown here is derived from an EMBL/GenBank/DDBJ whole genome shotgun (WGS) entry which is preliminary data.</text>
</comment>
<evidence type="ECO:0000313" key="2">
    <source>
        <dbReference type="Proteomes" id="UP000253495"/>
    </source>
</evidence>
<gene>
    <name evidence="1" type="ORF">DFQ14_1076</name>
</gene>
<name>A0A368VN19_9ACTN</name>
<organism evidence="1 2">
    <name type="scientific">Halopolyspora algeriensis</name>
    <dbReference type="NCBI Taxonomy" id="1500506"/>
    <lineage>
        <taxon>Bacteria</taxon>
        <taxon>Bacillati</taxon>
        <taxon>Actinomycetota</taxon>
        <taxon>Actinomycetes</taxon>
        <taxon>Actinomycetes incertae sedis</taxon>
        <taxon>Halopolyspora</taxon>
    </lineage>
</organism>